<dbReference type="AlphaFoldDB" id="A0A399IXF9"/>
<evidence type="ECO:0000259" key="3">
    <source>
        <dbReference type="Pfam" id="PF03061"/>
    </source>
</evidence>
<keyword evidence="2" id="KW-0378">Hydrolase</keyword>
<reference evidence="4 5" key="1">
    <citation type="submission" date="2018-08" db="EMBL/GenBank/DDBJ databases">
        <title>Pseudooceanicola sediminis CY03 in the family Rhodobacteracea.</title>
        <authorList>
            <person name="Zhang Y.-J."/>
        </authorList>
    </citation>
    <scope>NUCLEOTIDE SEQUENCE [LARGE SCALE GENOMIC DNA]</scope>
    <source>
        <strain evidence="4 5">CY03</strain>
    </source>
</reference>
<gene>
    <name evidence="4" type="ORF">DL237_15725</name>
</gene>
<comment type="caution">
    <text evidence="4">The sequence shown here is derived from an EMBL/GenBank/DDBJ whole genome shotgun (WGS) entry which is preliminary data.</text>
</comment>
<dbReference type="InterPro" id="IPR006683">
    <property type="entry name" value="Thioestr_dom"/>
</dbReference>
<dbReference type="GO" id="GO:0047617">
    <property type="term" value="F:fatty acyl-CoA hydrolase activity"/>
    <property type="evidence" value="ECO:0007669"/>
    <property type="project" value="InterPro"/>
</dbReference>
<dbReference type="SUPFAM" id="SSF54637">
    <property type="entry name" value="Thioesterase/thiol ester dehydrase-isomerase"/>
    <property type="match status" value="1"/>
</dbReference>
<name>A0A399IXF9_9RHOB</name>
<dbReference type="Pfam" id="PF03061">
    <property type="entry name" value="4HBT"/>
    <property type="match status" value="1"/>
</dbReference>
<dbReference type="InterPro" id="IPR039298">
    <property type="entry name" value="ACOT13"/>
</dbReference>
<dbReference type="InterPro" id="IPR029069">
    <property type="entry name" value="HotDog_dom_sf"/>
</dbReference>
<comment type="similarity">
    <text evidence="1">Belongs to the thioesterase PaaI family.</text>
</comment>
<dbReference type="NCBIfam" id="TIGR00369">
    <property type="entry name" value="unchar_dom_1"/>
    <property type="match status" value="1"/>
</dbReference>
<evidence type="ECO:0000256" key="1">
    <source>
        <dbReference type="ARBA" id="ARBA00008324"/>
    </source>
</evidence>
<organism evidence="4 5">
    <name type="scientific">Pseudooceanicola sediminis</name>
    <dbReference type="NCBI Taxonomy" id="2211117"/>
    <lineage>
        <taxon>Bacteria</taxon>
        <taxon>Pseudomonadati</taxon>
        <taxon>Pseudomonadota</taxon>
        <taxon>Alphaproteobacteria</taxon>
        <taxon>Rhodobacterales</taxon>
        <taxon>Paracoccaceae</taxon>
        <taxon>Pseudooceanicola</taxon>
    </lineage>
</organism>
<dbReference type="Proteomes" id="UP000265848">
    <property type="component" value="Unassembled WGS sequence"/>
</dbReference>
<dbReference type="RefSeq" id="WP_119400035.1">
    <property type="nucleotide sequence ID" value="NZ_QWJJ01000014.1"/>
</dbReference>
<proteinExistence type="inferred from homology"/>
<sequence>MTETTEKPLSGLELLRAMIAGKGRAPAISATLNFKAVAVEDGVVTFAGTPLEGFTNPIGTVHGGWYGAILDSCMACAILSKLPADTHYTTLEYKVNVIRPIPLGTEVTATGTAQHVGRSTGVAVGEIRDSDGRLYATGSTTCIVMQQR</sequence>
<evidence type="ECO:0000256" key="2">
    <source>
        <dbReference type="ARBA" id="ARBA00022801"/>
    </source>
</evidence>
<evidence type="ECO:0000313" key="4">
    <source>
        <dbReference type="EMBL" id="RII37843.1"/>
    </source>
</evidence>
<protein>
    <submittedName>
        <fullName evidence="4">PaaI family thioesterase</fullName>
    </submittedName>
</protein>
<evidence type="ECO:0000313" key="5">
    <source>
        <dbReference type="Proteomes" id="UP000265848"/>
    </source>
</evidence>
<accession>A0A399IXF9</accession>
<dbReference type="PANTHER" id="PTHR21660:SF1">
    <property type="entry name" value="ACYL-COENZYME A THIOESTERASE 13"/>
    <property type="match status" value="1"/>
</dbReference>
<dbReference type="OrthoDB" id="9813282at2"/>
<dbReference type="PANTHER" id="PTHR21660">
    <property type="entry name" value="THIOESTERASE SUPERFAMILY MEMBER-RELATED"/>
    <property type="match status" value="1"/>
</dbReference>
<feature type="domain" description="Thioesterase" evidence="3">
    <location>
        <begin position="59"/>
        <end position="135"/>
    </location>
</feature>
<dbReference type="Gene3D" id="3.10.129.10">
    <property type="entry name" value="Hotdog Thioesterase"/>
    <property type="match status" value="1"/>
</dbReference>
<dbReference type="EMBL" id="QWJJ01000014">
    <property type="protein sequence ID" value="RII37843.1"/>
    <property type="molecule type" value="Genomic_DNA"/>
</dbReference>
<dbReference type="CDD" id="cd03443">
    <property type="entry name" value="PaaI_thioesterase"/>
    <property type="match status" value="1"/>
</dbReference>
<dbReference type="InterPro" id="IPR003736">
    <property type="entry name" value="PAAI_dom"/>
</dbReference>
<keyword evidence="5" id="KW-1185">Reference proteome</keyword>